<reference evidence="8" key="1">
    <citation type="submission" date="2025-08" db="UniProtKB">
        <authorList>
            <consortium name="Ensembl"/>
        </authorList>
    </citation>
    <scope>IDENTIFICATION</scope>
</reference>
<evidence type="ECO:0000256" key="1">
    <source>
        <dbReference type="ARBA" id="ARBA00022723"/>
    </source>
</evidence>
<dbReference type="AlphaFoldDB" id="A0A3B4WQ07"/>
<keyword evidence="3" id="KW-0862">Zinc</keyword>
<keyword evidence="9" id="KW-1185">Reference proteome</keyword>
<dbReference type="PANTHER" id="PTHR46289">
    <property type="entry name" value="52 KDA REPRESSOR OF THE INHIBITOR OF THE PROTEIN KINASE-LIKE PROTEIN-RELATED"/>
    <property type="match status" value="1"/>
</dbReference>
<dbReference type="PROSITE" id="PS50950">
    <property type="entry name" value="ZF_THAP"/>
    <property type="match status" value="1"/>
</dbReference>
<evidence type="ECO:0000256" key="4">
    <source>
        <dbReference type="ARBA" id="ARBA00023125"/>
    </source>
</evidence>
<dbReference type="GeneTree" id="ENSGT00530000063516"/>
<dbReference type="GO" id="GO:0003677">
    <property type="term" value="F:DNA binding"/>
    <property type="evidence" value="ECO:0007669"/>
    <property type="project" value="UniProtKB-UniRule"/>
</dbReference>
<evidence type="ECO:0000256" key="3">
    <source>
        <dbReference type="ARBA" id="ARBA00022833"/>
    </source>
</evidence>
<dbReference type="GO" id="GO:0008270">
    <property type="term" value="F:zinc ion binding"/>
    <property type="evidence" value="ECO:0007669"/>
    <property type="project" value="UniProtKB-KW"/>
</dbReference>
<name>A0A3B4WQ07_SERLL</name>
<organism evidence="8 9">
    <name type="scientific">Seriola lalandi dorsalis</name>
    <dbReference type="NCBI Taxonomy" id="1841481"/>
    <lineage>
        <taxon>Eukaryota</taxon>
        <taxon>Metazoa</taxon>
        <taxon>Chordata</taxon>
        <taxon>Craniata</taxon>
        <taxon>Vertebrata</taxon>
        <taxon>Euteleostomi</taxon>
        <taxon>Actinopterygii</taxon>
        <taxon>Neopterygii</taxon>
        <taxon>Teleostei</taxon>
        <taxon>Neoteleostei</taxon>
        <taxon>Acanthomorphata</taxon>
        <taxon>Carangaria</taxon>
        <taxon>Carangiformes</taxon>
        <taxon>Carangidae</taxon>
        <taxon>Seriola</taxon>
    </lineage>
</organism>
<dbReference type="Ensembl" id="ENSSLDT00000006674.1">
    <property type="protein sequence ID" value="ENSSLDP00000006456.1"/>
    <property type="gene ID" value="ENSSLDG00000005148.1"/>
</dbReference>
<evidence type="ECO:0000313" key="9">
    <source>
        <dbReference type="Proteomes" id="UP000261360"/>
    </source>
</evidence>
<dbReference type="PANTHER" id="PTHR46289:SF13">
    <property type="entry name" value="52 KDA REPRESSOR OF THE INHIBITOR OF THE PROTEIN KINASE-RELATED"/>
    <property type="match status" value="1"/>
</dbReference>
<dbReference type="SUPFAM" id="SSF57716">
    <property type="entry name" value="Glucocorticoid receptor-like (DNA-binding domain)"/>
    <property type="match status" value="1"/>
</dbReference>
<dbReference type="Proteomes" id="UP000261360">
    <property type="component" value="Unplaced"/>
</dbReference>
<evidence type="ECO:0000259" key="7">
    <source>
        <dbReference type="PROSITE" id="PS50950"/>
    </source>
</evidence>
<dbReference type="STRING" id="1841481.ENSSLDP00000006456"/>
<evidence type="ECO:0000256" key="5">
    <source>
        <dbReference type="PROSITE-ProRule" id="PRU00309"/>
    </source>
</evidence>
<evidence type="ECO:0000256" key="2">
    <source>
        <dbReference type="ARBA" id="ARBA00022771"/>
    </source>
</evidence>
<dbReference type="InterPro" id="IPR006612">
    <property type="entry name" value="THAP_Znf"/>
</dbReference>
<proteinExistence type="predicted"/>
<dbReference type="Pfam" id="PF05485">
    <property type="entry name" value="THAP"/>
    <property type="match status" value="1"/>
</dbReference>
<feature type="chain" id="PRO_5017392774" evidence="6">
    <location>
        <begin position="18"/>
        <end position="104"/>
    </location>
</feature>
<dbReference type="InterPro" id="IPR052958">
    <property type="entry name" value="IFN-induced_PKR_regulator"/>
</dbReference>
<feature type="domain" description="THAP-type" evidence="7">
    <location>
        <begin position="1"/>
        <end position="70"/>
    </location>
</feature>
<feature type="signal peptide" evidence="6">
    <location>
        <begin position="1"/>
        <end position="17"/>
    </location>
</feature>
<evidence type="ECO:0000313" key="8">
    <source>
        <dbReference type="Ensembl" id="ENSSLDP00000006456.1"/>
    </source>
</evidence>
<keyword evidence="2 5" id="KW-0863">Zinc-finger</keyword>
<keyword evidence="4 5" id="KW-0238">DNA-binding</keyword>
<sequence length="104" mass="12536">MPHKAVLLCIFFFRCRIWVENCRRADLEAKTSDQLNKHYRLCAKHFDPAMVCKTSPYRTVLKDTAIPTIFDLTSHLRNPHTRHRKRIKELTEEDIRKIKERRCK</sequence>
<dbReference type="SMART" id="SM00980">
    <property type="entry name" value="THAP"/>
    <property type="match status" value="1"/>
</dbReference>
<dbReference type="SMART" id="SM00692">
    <property type="entry name" value="DM3"/>
    <property type="match status" value="1"/>
</dbReference>
<reference evidence="8" key="2">
    <citation type="submission" date="2025-09" db="UniProtKB">
        <authorList>
            <consortium name="Ensembl"/>
        </authorList>
    </citation>
    <scope>IDENTIFICATION</scope>
</reference>
<evidence type="ECO:0000256" key="6">
    <source>
        <dbReference type="SAM" id="SignalP"/>
    </source>
</evidence>
<accession>A0A3B4WQ07</accession>
<keyword evidence="1" id="KW-0479">Metal-binding</keyword>
<keyword evidence="6" id="KW-0732">Signal</keyword>
<protein>
    <submittedName>
        <fullName evidence="8">52 kDa repressor of the inhibitor of the protein kinase-like</fullName>
    </submittedName>
</protein>